<dbReference type="RefSeq" id="WP_136740540.1">
    <property type="nucleotide sequence ID" value="NZ_SUMB01000004.1"/>
</dbReference>
<dbReference type="Proteomes" id="UP000308697">
    <property type="component" value="Unassembled WGS sequence"/>
</dbReference>
<evidence type="ECO:0000256" key="2">
    <source>
        <dbReference type="ARBA" id="ARBA00022801"/>
    </source>
</evidence>
<name>A0A4U0NJZ9_9ACTN</name>
<protein>
    <submittedName>
        <fullName evidence="4">Ribonuclease</fullName>
    </submittedName>
</protein>
<evidence type="ECO:0000313" key="5">
    <source>
        <dbReference type="Proteomes" id="UP000308697"/>
    </source>
</evidence>
<accession>A0A4U0NJZ9</accession>
<comment type="caution">
    <text evidence="4">The sequence shown here is derived from an EMBL/GenBank/DDBJ whole genome shotgun (WGS) entry which is preliminary data.</text>
</comment>
<dbReference type="GO" id="GO:0003723">
    <property type="term" value="F:RNA binding"/>
    <property type="evidence" value="ECO:0007669"/>
    <property type="project" value="InterPro"/>
</dbReference>
<dbReference type="Gene3D" id="3.10.450.30">
    <property type="entry name" value="Microbial ribonucleases"/>
    <property type="match status" value="1"/>
</dbReference>
<dbReference type="SUPFAM" id="SSF53933">
    <property type="entry name" value="Microbial ribonucleases"/>
    <property type="match status" value="1"/>
</dbReference>
<keyword evidence="1" id="KW-0540">Nuclease</keyword>
<proteinExistence type="predicted"/>
<dbReference type="AlphaFoldDB" id="A0A4U0NJZ9"/>
<dbReference type="InterPro" id="IPR000026">
    <property type="entry name" value="N1-like"/>
</dbReference>
<keyword evidence="2" id="KW-0378">Hydrolase</keyword>
<evidence type="ECO:0000256" key="1">
    <source>
        <dbReference type="ARBA" id="ARBA00022722"/>
    </source>
</evidence>
<reference evidence="4 5" key="1">
    <citation type="submission" date="2019-04" db="EMBL/GenBank/DDBJ databases">
        <title>Streptomyces piniterrae sp. nov., a heliquinomycin-producing actinomycete isolated from rhizosphere soil of Pinus yunnanensis.</title>
        <authorList>
            <person name="Zhuang X."/>
            <person name="Zhao J."/>
        </authorList>
    </citation>
    <scope>NUCLEOTIDE SEQUENCE [LARGE SCALE GENOMIC DNA]</scope>
    <source>
        <strain evidence="5">jys28</strain>
    </source>
</reference>
<dbReference type="EMBL" id="SUMB01000004">
    <property type="protein sequence ID" value="TJZ54616.1"/>
    <property type="molecule type" value="Genomic_DNA"/>
</dbReference>
<feature type="chain" id="PRO_5020600021" evidence="3">
    <location>
        <begin position="29"/>
        <end position="174"/>
    </location>
</feature>
<dbReference type="OrthoDB" id="5326845at2"/>
<keyword evidence="3" id="KW-0732">Signal</keyword>
<keyword evidence="5" id="KW-1185">Reference proteome</keyword>
<dbReference type="GO" id="GO:0004521">
    <property type="term" value="F:RNA endonuclease activity"/>
    <property type="evidence" value="ECO:0007669"/>
    <property type="project" value="InterPro"/>
</dbReference>
<feature type="signal peptide" evidence="3">
    <location>
        <begin position="1"/>
        <end position="28"/>
    </location>
</feature>
<dbReference type="Pfam" id="PF00545">
    <property type="entry name" value="Ribonuclease"/>
    <property type="match status" value="1"/>
</dbReference>
<dbReference type="GO" id="GO:0016787">
    <property type="term" value="F:hydrolase activity"/>
    <property type="evidence" value="ECO:0007669"/>
    <property type="project" value="UniProtKB-KW"/>
</dbReference>
<evidence type="ECO:0000256" key="3">
    <source>
        <dbReference type="SAM" id="SignalP"/>
    </source>
</evidence>
<sequence length="174" mass="18434">MRIPPRITRIGAAGALASALLIGGTAVAAPPAVATAHPATTHASTAYATTAHTTTADTTTAHAATAHSATLRPATVRVTAVGHICYAKLPSQAHDTLKLIEKGGPYPYPQDGTVFDNREGILPDQDSGYYHEYTVETPGSPDRGARRIVTGEKNNEDYYTADHYESFDLIDRSC</sequence>
<gene>
    <name evidence="4" type="ORF">FCH28_16145</name>
</gene>
<dbReference type="InterPro" id="IPR016191">
    <property type="entry name" value="Ribonuclease/ribotoxin"/>
</dbReference>
<organism evidence="4 5">
    <name type="scientific">Streptomyces piniterrae</name>
    <dbReference type="NCBI Taxonomy" id="2571125"/>
    <lineage>
        <taxon>Bacteria</taxon>
        <taxon>Bacillati</taxon>
        <taxon>Actinomycetota</taxon>
        <taxon>Actinomycetes</taxon>
        <taxon>Kitasatosporales</taxon>
        <taxon>Streptomycetaceae</taxon>
        <taxon>Streptomyces</taxon>
    </lineage>
</organism>
<evidence type="ECO:0000313" key="4">
    <source>
        <dbReference type="EMBL" id="TJZ54616.1"/>
    </source>
</evidence>